<feature type="compositionally biased region" description="Basic residues" evidence="6">
    <location>
        <begin position="1434"/>
        <end position="1456"/>
    </location>
</feature>
<evidence type="ECO:0000256" key="5">
    <source>
        <dbReference type="ARBA" id="ARBA00023136"/>
    </source>
</evidence>
<keyword evidence="2" id="KW-0813">Transport</keyword>
<dbReference type="RefSeq" id="WP_353863443.1">
    <property type="nucleotide sequence ID" value="NZ_CP088295.1"/>
</dbReference>
<feature type="compositionally biased region" description="Basic and acidic residues" evidence="6">
    <location>
        <begin position="863"/>
        <end position="872"/>
    </location>
</feature>
<feature type="compositionally biased region" description="Basic residues" evidence="6">
    <location>
        <begin position="1418"/>
        <end position="1427"/>
    </location>
</feature>
<feature type="transmembrane region" description="Helical" evidence="7">
    <location>
        <begin position="1111"/>
        <end position="1131"/>
    </location>
</feature>
<protein>
    <submittedName>
        <fullName evidence="9">MFS transporter</fullName>
    </submittedName>
</protein>
<dbReference type="PANTHER" id="PTHR42718">
    <property type="entry name" value="MAJOR FACILITATOR SUPERFAMILY MULTIDRUG TRANSPORTER MFSC"/>
    <property type="match status" value="1"/>
</dbReference>
<name>A0ABY5PE66_9ACTN</name>
<dbReference type="InterPro" id="IPR013783">
    <property type="entry name" value="Ig-like_fold"/>
</dbReference>
<comment type="subcellular location">
    <subcellularLocation>
        <location evidence="1">Cell membrane</location>
        <topology evidence="1">Multi-pass membrane protein</topology>
    </subcellularLocation>
</comment>
<feature type="compositionally biased region" description="Basic and acidic residues" evidence="6">
    <location>
        <begin position="1279"/>
        <end position="1291"/>
    </location>
</feature>
<dbReference type="SUPFAM" id="SSF103473">
    <property type="entry name" value="MFS general substrate transporter"/>
    <property type="match status" value="1"/>
</dbReference>
<evidence type="ECO:0000256" key="1">
    <source>
        <dbReference type="ARBA" id="ARBA00004651"/>
    </source>
</evidence>
<dbReference type="PANTHER" id="PTHR42718:SF9">
    <property type="entry name" value="MAJOR FACILITATOR SUPERFAMILY MULTIDRUG TRANSPORTER MFSC"/>
    <property type="match status" value="1"/>
</dbReference>
<dbReference type="Gene3D" id="2.60.40.10">
    <property type="entry name" value="Immunoglobulins"/>
    <property type="match status" value="1"/>
</dbReference>
<evidence type="ECO:0000256" key="3">
    <source>
        <dbReference type="ARBA" id="ARBA00022692"/>
    </source>
</evidence>
<dbReference type="InterPro" id="IPR020846">
    <property type="entry name" value="MFS_dom"/>
</dbReference>
<dbReference type="Gene3D" id="1.20.1720.10">
    <property type="entry name" value="Multidrug resistance protein D"/>
    <property type="match status" value="1"/>
</dbReference>
<feature type="transmembrane region" description="Helical" evidence="7">
    <location>
        <begin position="1203"/>
        <end position="1223"/>
    </location>
</feature>
<accession>A0ABY5PE66</accession>
<feature type="transmembrane region" description="Helical" evidence="7">
    <location>
        <begin position="1143"/>
        <end position="1164"/>
    </location>
</feature>
<keyword evidence="10" id="KW-1185">Reference proteome</keyword>
<gene>
    <name evidence="9" type="ORF">LRS13_19875</name>
</gene>
<dbReference type="InterPro" id="IPR036259">
    <property type="entry name" value="MFS_trans_sf"/>
</dbReference>
<feature type="transmembrane region" description="Helical" evidence="7">
    <location>
        <begin position="1079"/>
        <end position="1099"/>
    </location>
</feature>
<proteinExistence type="predicted"/>
<feature type="region of interest" description="Disordered" evidence="6">
    <location>
        <begin position="16"/>
        <end position="61"/>
    </location>
</feature>
<dbReference type="PROSITE" id="PS50850">
    <property type="entry name" value="MFS"/>
    <property type="match status" value="1"/>
</dbReference>
<evidence type="ECO:0000256" key="2">
    <source>
        <dbReference type="ARBA" id="ARBA00022448"/>
    </source>
</evidence>
<dbReference type="Pfam" id="PF07690">
    <property type="entry name" value="MFS_1"/>
    <property type="match status" value="1"/>
</dbReference>
<dbReference type="EMBL" id="CP088295">
    <property type="protein sequence ID" value="UUY02921.1"/>
    <property type="molecule type" value="Genomic_DNA"/>
</dbReference>
<evidence type="ECO:0000313" key="10">
    <source>
        <dbReference type="Proteomes" id="UP001058860"/>
    </source>
</evidence>
<feature type="compositionally biased region" description="Low complexity" evidence="6">
    <location>
        <begin position="16"/>
        <end position="47"/>
    </location>
</feature>
<feature type="transmembrane region" description="Helical" evidence="7">
    <location>
        <begin position="1176"/>
        <end position="1197"/>
    </location>
</feature>
<dbReference type="Proteomes" id="UP001058860">
    <property type="component" value="Chromosome"/>
</dbReference>
<feature type="transmembrane region" description="Helical" evidence="7">
    <location>
        <begin position="1244"/>
        <end position="1267"/>
    </location>
</feature>
<feature type="compositionally biased region" description="Basic residues" evidence="6">
    <location>
        <begin position="1316"/>
        <end position="1331"/>
    </location>
</feature>
<feature type="region of interest" description="Disordered" evidence="6">
    <location>
        <begin position="857"/>
        <end position="910"/>
    </location>
</feature>
<evidence type="ECO:0000256" key="7">
    <source>
        <dbReference type="SAM" id="Phobius"/>
    </source>
</evidence>
<evidence type="ECO:0000256" key="4">
    <source>
        <dbReference type="ARBA" id="ARBA00022989"/>
    </source>
</evidence>
<evidence type="ECO:0000313" key="9">
    <source>
        <dbReference type="EMBL" id="UUY02921.1"/>
    </source>
</evidence>
<dbReference type="InterPro" id="IPR011701">
    <property type="entry name" value="MFS"/>
</dbReference>
<feature type="compositionally biased region" description="Basic residues" evidence="6">
    <location>
        <begin position="1382"/>
        <end position="1392"/>
    </location>
</feature>
<feature type="domain" description="Major facilitator superfamily (MFS) profile" evidence="8">
    <location>
        <begin position="989"/>
        <end position="1499"/>
    </location>
</feature>
<sequence>MTAGCCAPTRAARATAPRWRCGSAAGPTSSSRTSTAATSPARSTGASYAATTSPSLPDEGLRHGRNVLRIRAVHRGGGYDIEERTITVARSRPLAAAGRDRRHPARAPITLDGRRSRAATSGARLRHRWVLAATPRGSKARLRAAGTARPTLTPDLPGRYRIRLTVRETSRGARTAQIPAAGDTVEVAATQPPNPLGIPIATLTATNGTYATVVGGQTIAPPSGGPVSLVVIDSATGAVSDSYGFTAGQDAAASQLVQGLATGSATQNAIVALSALPGAAVGPGWDQIIKQISGAELGATALGSGGWSVIGNPTTSDGVANATDAARNRPLGAVTGYVQNQVALSRYTFVTGGYVSYATRANGSTATTNTMTVGAATYPSTDVRDKCDPGEDAAGFQVVLLDAGTLELISSSTNTTRCGSRMYLPGYNNFADEVVLAATPAFRTLILIQSIGTTPILPSGPAEAPSSEKFVGPPSVGVTAMNLAAALTRLGGDPSTFLNPIAATAQGANRIAPSADLAFVGGTYRDATQTAQPVGDAAEAFSGIPGATPPAGSADGRALRGTLRRGARWQYEPATSTTIADAPPDLNTVAYQAPTPWPFTAAGGGTPAQQAAYRYLSLRVLGELFTAGRYPSGACTRARQRFGPATADIRQLYCATTIDPTGDIADVTWPGGITTFTRADLRTVKTGLAKELTWVASSRALFADLASAYDGEGGQTPQIDSIVTNVHSAIDPDAGATVAGTWLGIASDVANLAASIFGIPDFTADVASAINLISAAGFTASDALSAYDFSTDATDLATEAAARSESIAETIRAMPAIFATDYGKLEAIAATSLSDTQDVDTAVHLAFGRWAARRARARRRDRAHGQPGRDDLSPPPAGVLRRRRADTPQVLRRPGRARVVQRRAADLRDAPRRPVELPHAIHARVRTRAQARPTRPAGLPLQPVRRRLRHRRRHELWLRQAELPVEHGRHPVHVRAGPDAPLTAQQRWVLVAGGLAVGLAFLDETAVVTALRAMQADFGATSTETQWVMGAYLLALASFIAVAGRLADLHGRRRLFLVGVGLFGAGSLAAAAAPSEEALIAARAVQGAGAALLVPLGMANATAALPEERRGWAVGIVSTGATVFLALGPLIGGGLTELVGWRWIFLVNLPAVAAIAWITLRWMPETRGAEREPIDVPGLVLLVAGLVTLVLALLNMAGWGPTAPVTLALLTAGVGLLAAFVVVERRVPSPLVDLDLLRIPAVTGSLCALFAIQFSILGLTVYVTLYLQHVLGYSPGGGRSDHAPDRADRPVPRRAVGALHRPRGRAADHLRVDAARRHRARGHRARRRRARDRPPPPRVPRVRDRTAAGNRRRLRNRHGRDPPRGARRVLGARERGPPARCGVRRGRPRAGAHRAGTAPPRHAARRDRRAPGRPQPRSARRRPRRLGRGPAPGRRARARRARRRPGGRRHSVRLRVPRRDARRRDRGRPRGGDQLAAAARRPQLITARAGRASTSWRAP</sequence>
<keyword evidence="4 7" id="KW-1133">Transmembrane helix</keyword>
<keyword evidence="5 7" id="KW-0472">Membrane</keyword>
<evidence type="ECO:0000259" key="8">
    <source>
        <dbReference type="PROSITE" id="PS50850"/>
    </source>
</evidence>
<keyword evidence="3 7" id="KW-0812">Transmembrane</keyword>
<feature type="transmembrane region" description="Helical" evidence="7">
    <location>
        <begin position="1054"/>
        <end position="1073"/>
    </location>
</feature>
<feature type="region of interest" description="Disordered" evidence="6">
    <location>
        <begin position="1277"/>
        <end position="1499"/>
    </location>
</feature>
<feature type="compositionally biased region" description="Basic and acidic residues" evidence="6">
    <location>
        <begin position="1457"/>
        <end position="1471"/>
    </location>
</feature>
<reference evidence="10" key="1">
    <citation type="submission" date="2021-11" db="EMBL/GenBank/DDBJ databases">
        <title>Cultivation dependent microbiological survey of springs from the worlds oldest radium mine currently devoted to the extraction of radon-saturated water.</title>
        <authorList>
            <person name="Kapinusova G."/>
            <person name="Smrhova T."/>
            <person name="Strejcek M."/>
            <person name="Suman J."/>
            <person name="Jani K."/>
            <person name="Pajer P."/>
            <person name="Uhlik O."/>
        </authorList>
    </citation>
    <scope>NUCLEOTIDE SEQUENCE [LARGE SCALE GENOMIC DNA]</scope>
    <source>
        <strain evidence="10">J379</strain>
    </source>
</reference>
<organism evidence="9 10">
    <name type="scientific">Svornostia abyssi</name>
    <dbReference type="NCBI Taxonomy" id="2898438"/>
    <lineage>
        <taxon>Bacteria</taxon>
        <taxon>Bacillati</taxon>
        <taxon>Actinomycetota</taxon>
        <taxon>Thermoleophilia</taxon>
        <taxon>Solirubrobacterales</taxon>
        <taxon>Baekduiaceae</taxon>
        <taxon>Svornostia</taxon>
    </lineage>
</organism>
<feature type="compositionally biased region" description="Basic and acidic residues" evidence="6">
    <location>
        <begin position="1305"/>
        <end position="1315"/>
    </location>
</feature>
<feature type="transmembrane region" description="Helical" evidence="7">
    <location>
        <begin position="1027"/>
        <end position="1047"/>
    </location>
</feature>
<evidence type="ECO:0000256" key="6">
    <source>
        <dbReference type="SAM" id="MobiDB-lite"/>
    </source>
</evidence>
<dbReference type="CDD" id="cd17321">
    <property type="entry name" value="MFS_MMR_MDR_like"/>
    <property type="match status" value="1"/>
</dbReference>